<dbReference type="Proteomes" id="UP001433268">
    <property type="component" value="Unassembled WGS sequence"/>
</dbReference>
<dbReference type="GeneID" id="92042789"/>
<feature type="region of interest" description="Disordered" evidence="1">
    <location>
        <begin position="315"/>
        <end position="343"/>
    </location>
</feature>
<proteinExistence type="predicted"/>
<evidence type="ECO:0000313" key="4">
    <source>
        <dbReference type="Proteomes" id="UP001433268"/>
    </source>
</evidence>
<dbReference type="PANTHER" id="PTHR37577:SF1">
    <property type="entry name" value="INTEGRAL MEMBRANE PROTEIN"/>
    <property type="match status" value="1"/>
</dbReference>
<dbReference type="InterPro" id="IPR053018">
    <property type="entry name" value="Elsinochrome_Biosynth-Asso"/>
</dbReference>
<dbReference type="EMBL" id="JAQQWN010000004">
    <property type="protein sequence ID" value="KAK8090453.1"/>
    <property type="molecule type" value="Genomic_DNA"/>
</dbReference>
<dbReference type="RefSeq" id="XP_066673347.1">
    <property type="nucleotide sequence ID" value="XM_066809729.1"/>
</dbReference>
<dbReference type="PANTHER" id="PTHR37577">
    <property type="entry name" value="INTEGRAL MEMBRANE PROTEIN"/>
    <property type="match status" value="1"/>
</dbReference>
<keyword evidence="2" id="KW-1133">Transmembrane helix</keyword>
<keyword evidence="4" id="KW-1185">Reference proteome</keyword>
<feature type="transmembrane region" description="Helical" evidence="2">
    <location>
        <begin position="23"/>
        <end position="45"/>
    </location>
</feature>
<protein>
    <submittedName>
        <fullName evidence="3">Uncharacterized protein</fullName>
    </submittedName>
</protein>
<comment type="caution">
    <text evidence="3">The sequence shown here is derived from an EMBL/GenBank/DDBJ whole genome shotgun (WGS) entry which is preliminary data.</text>
</comment>
<feature type="transmembrane region" description="Helical" evidence="2">
    <location>
        <begin position="52"/>
        <end position="72"/>
    </location>
</feature>
<keyword evidence="2" id="KW-0812">Transmembrane</keyword>
<evidence type="ECO:0000256" key="2">
    <source>
        <dbReference type="SAM" id="Phobius"/>
    </source>
</evidence>
<feature type="transmembrane region" description="Helical" evidence="2">
    <location>
        <begin position="105"/>
        <end position="122"/>
    </location>
</feature>
<gene>
    <name evidence="3" type="ORF">PG997_005414</name>
</gene>
<name>A0ABR1X4X1_9PEZI</name>
<reference evidence="3 4" key="1">
    <citation type="submission" date="2023-01" db="EMBL/GenBank/DDBJ databases">
        <title>Analysis of 21 Apiospora genomes using comparative genomics revels a genus with tremendous synthesis potential of carbohydrate active enzymes and secondary metabolites.</title>
        <authorList>
            <person name="Sorensen T."/>
        </authorList>
    </citation>
    <scope>NUCLEOTIDE SEQUENCE [LARGE SCALE GENOMIC DNA]</scope>
    <source>
        <strain evidence="3 4">CBS 114990</strain>
    </source>
</reference>
<organism evidence="3 4">
    <name type="scientific">Apiospora hydei</name>
    <dbReference type="NCBI Taxonomy" id="1337664"/>
    <lineage>
        <taxon>Eukaryota</taxon>
        <taxon>Fungi</taxon>
        <taxon>Dikarya</taxon>
        <taxon>Ascomycota</taxon>
        <taxon>Pezizomycotina</taxon>
        <taxon>Sordariomycetes</taxon>
        <taxon>Xylariomycetidae</taxon>
        <taxon>Amphisphaeriales</taxon>
        <taxon>Apiosporaceae</taxon>
        <taxon>Apiospora</taxon>
    </lineage>
</organism>
<evidence type="ECO:0000313" key="3">
    <source>
        <dbReference type="EMBL" id="KAK8090453.1"/>
    </source>
</evidence>
<evidence type="ECO:0000256" key="1">
    <source>
        <dbReference type="SAM" id="MobiDB-lite"/>
    </source>
</evidence>
<accession>A0ABR1X4X1</accession>
<sequence>MSLGISLLIGALSQHATLGLYHFHIVYDVVNFTGVSAAAAVATAFKRPEGFFFSKLLMSVYMCLYLAFTIVFGSRLRWWDDGISGQCYNTNMVSAPDAAHPNVDIIYLSITALYLFSSLILSRRAAPGNSPSAMERLERTATRLPFPLAYVARRFVARYKSYEQYIAKARQYLVRPAKPRPEKAETSLSAAGKTSRFQQLRESLGDNGSHSLNPYESSYGVRSNILEVAMIQYPVHGYMVYALRASNERFLSGSSENEWGFGQIVALVLVVTTLLECVKAWARYQLSKDSEEKYVSTGTDPPSSQFLRTWLLAKDEPSGPVLPSNRSKGLGRRQSLPLDFKAA</sequence>
<keyword evidence="2" id="KW-0472">Membrane</keyword>